<feature type="transmembrane region" description="Helical" evidence="1">
    <location>
        <begin position="46"/>
        <end position="67"/>
    </location>
</feature>
<dbReference type="AlphaFoldDB" id="A0A090S201"/>
<name>A0A090S201_9VIBR</name>
<gene>
    <name evidence="2" type="ORF">JCM19235_3840</name>
</gene>
<sequence>MAYLPFYLTPEEFEVHQEEQEKQLRHACHIHEWSCKNIEESNRYNAIKYTALALSPGALILAFLAYLFSDTGVISYILSATIFIVGAYAGYLSMGADNCYLYSISQTGLVIEKQRDEPKWISKAMQVTAWICAFGCVLAVSIAGPMILAGSGVLMFLAFAIMKVKQENRSTTTISLRENWQFAEYNSVRKVIVLWSMYDTLDRGGSEQKQITRSQTRGALYLFFGDKISLKKMVSFLSETASLECYPVEDYSRLFDHKRLPKEIEDLPITIGMYTIEEALERGNSSERKPMTRYMVEGQPLSESEWKEFRSTTS</sequence>
<dbReference type="Proteomes" id="UP000029228">
    <property type="component" value="Unassembled WGS sequence"/>
</dbReference>
<keyword evidence="1" id="KW-0812">Transmembrane</keyword>
<comment type="caution">
    <text evidence="2">The sequence shown here is derived from an EMBL/GenBank/DDBJ whole genome shotgun (WGS) entry which is preliminary data.</text>
</comment>
<organism evidence="2 3">
    <name type="scientific">Vibrio maritimus</name>
    <dbReference type="NCBI Taxonomy" id="990268"/>
    <lineage>
        <taxon>Bacteria</taxon>
        <taxon>Pseudomonadati</taxon>
        <taxon>Pseudomonadota</taxon>
        <taxon>Gammaproteobacteria</taxon>
        <taxon>Vibrionales</taxon>
        <taxon>Vibrionaceae</taxon>
        <taxon>Vibrio</taxon>
    </lineage>
</organism>
<protein>
    <submittedName>
        <fullName evidence="2">Uncharacterized protein</fullName>
    </submittedName>
</protein>
<accession>A0A090S201</accession>
<keyword evidence="1" id="KW-1133">Transmembrane helix</keyword>
<evidence type="ECO:0000256" key="1">
    <source>
        <dbReference type="SAM" id="Phobius"/>
    </source>
</evidence>
<evidence type="ECO:0000313" key="2">
    <source>
        <dbReference type="EMBL" id="GAL20838.1"/>
    </source>
</evidence>
<proteinExistence type="predicted"/>
<keyword evidence="1" id="KW-0472">Membrane</keyword>
<reference evidence="2 3" key="1">
    <citation type="submission" date="2014-09" db="EMBL/GenBank/DDBJ databases">
        <title>Vibrio maritimus JCM 19235. (C45) whole genome shotgun sequence.</title>
        <authorList>
            <person name="Sawabe T."/>
            <person name="Meirelles P."/>
            <person name="Nakanishi M."/>
            <person name="Sayaka M."/>
            <person name="Hattori M."/>
            <person name="Ohkuma M."/>
        </authorList>
    </citation>
    <scope>NUCLEOTIDE SEQUENCE [LARGE SCALE GENOMIC DNA]</scope>
    <source>
        <strain evidence="3">JCM19235</strain>
    </source>
</reference>
<dbReference type="STRING" id="990268.JCM19235_3840"/>
<feature type="transmembrane region" description="Helical" evidence="1">
    <location>
        <begin position="129"/>
        <end position="162"/>
    </location>
</feature>
<dbReference type="OrthoDB" id="5871123at2"/>
<keyword evidence="3" id="KW-1185">Reference proteome</keyword>
<evidence type="ECO:0000313" key="3">
    <source>
        <dbReference type="Proteomes" id="UP000029228"/>
    </source>
</evidence>
<dbReference type="EMBL" id="BBMR01000006">
    <property type="protein sequence ID" value="GAL20838.1"/>
    <property type="molecule type" value="Genomic_DNA"/>
</dbReference>
<feature type="transmembrane region" description="Helical" evidence="1">
    <location>
        <begin position="73"/>
        <end position="92"/>
    </location>
</feature>